<gene>
    <name evidence="1" type="ORF">J07HQW2_00740</name>
</gene>
<reference evidence="1 2" key="1">
    <citation type="journal article" date="2013" name="PLoS ONE">
        <title>Assembly-driven community genomics of a hypersaline microbial ecosystem.</title>
        <authorList>
            <person name="Podell S."/>
            <person name="Ugalde J.A."/>
            <person name="Narasingarao P."/>
            <person name="Banfield J.F."/>
            <person name="Heidelberg K.B."/>
            <person name="Allen E.E."/>
        </authorList>
    </citation>
    <scope>NUCLEOTIDE SEQUENCE [LARGE SCALE GENOMIC DNA]</scope>
    <source>
        <strain evidence="2">J07HQW2</strain>
    </source>
</reference>
<dbReference type="Proteomes" id="UP000030710">
    <property type="component" value="Unassembled WGS sequence"/>
</dbReference>
<organism evidence="1 2">
    <name type="scientific">Haloquadratum walsbyi J07HQW2</name>
    <dbReference type="NCBI Taxonomy" id="1238425"/>
    <lineage>
        <taxon>Archaea</taxon>
        <taxon>Methanobacteriati</taxon>
        <taxon>Methanobacteriota</taxon>
        <taxon>Stenosarchaea group</taxon>
        <taxon>Halobacteria</taxon>
        <taxon>Halobacteriales</taxon>
        <taxon>Haloferacaceae</taxon>
        <taxon>Haloquadratum</taxon>
    </lineage>
</organism>
<evidence type="ECO:0000313" key="1">
    <source>
        <dbReference type="EMBL" id="ERG94306.1"/>
    </source>
</evidence>
<evidence type="ECO:0000313" key="2">
    <source>
        <dbReference type="Proteomes" id="UP000030710"/>
    </source>
</evidence>
<name>U1PPR5_9EURY</name>
<dbReference type="EMBL" id="KE356561">
    <property type="protein sequence ID" value="ERG94306.1"/>
    <property type="molecule type" value="Genomic_DNA"/>
</dbReference>
<proteinExistence type="predicted"/>
<accession>U1PPR5</accession>
<dbReference type="HOGENOM" id="CLU_3227759_0_0_2"/>
<protein>
    <submittedName>
        <fullName evidence="1">Uncharacterized protein</fullName>
    </submittedName>
</protein>
<sequence length="43" mass="4894">MPSNITDPARTSEEVILLDNRWNGSRVVSDLARLRPRNLSLET</sequence>
<dbReference type="AlphaFoldDB" id="U1PPR5"/>